<dbReference type="RefSeq" id="WP_133674906.1">
    <property type="nucleotide sequence ID" value="NZ_SNZF01000008.1"/>
</dbReference>
<evidence type="ECO:0000256" key="1">
    <source>
        <dbReference type="SAM" id="MobiDB-lite"/>
    </source>
</evidence>
<dbReference type="AlphaFoldDB" id="A0A4R6YGS0"/>
<evidence type="ECO:0000313" key="2">
    <source>
        <dbReference type="EMBL" id="TDR35688.1"/>
    </source>
</evidence>
<dbReference type="Proteomes" id="UP000294958">
    <property type="component" value="Unassembled WGS sequence"/>
</dbReference>
<sequence length="598" mass="60846">MANTPYPLPRQTRESTIQVGNGTAGPYGPSQYRIFDVEDVRVYLQVEDEESFADVTDGCTVTKTAGEGYDTFSVTFAAAVPATSRWYHAAKRISNRSVAVTRAGTLVSDELEKELSKQASALSEMRRDIGRALKVDPDQDEVWVQPLANGHLSVWRDGQMVDGGSVDAIHESADSAAASAAAAAISAGNAADSAGAAAGSADAAAGAAISAAGSADDAASDRALAVAAANSAANSADAAADDRAAVAIDRAAVSDDKDAAAASAGAAAGSANSAANSAGDAADDRAAVAIDRAAVADDKDAAAASAGAASASAGAAASSASKADEWANAPENSPVEPGKYSAFHWSKKAEEAAGGGMQPAMYDPNGVQNDAFSMNNMAEGTDTKIMTAAERTKLARADTTVVGGAIAGVSQVPAPADGDRFAGVLSGGSSLFWTTWGNIKAALKAYFDTIYQAAGSYVPTARTVATQHSLQGGGNLSANRTLSLVGDTASPGINKAYGTDGTGARGWIEMSSIGTKFTDVSGSRVRNTVYQNTTGRWLIVYAGSSNNGNSAEISADGTTWYEVTRGSQSYSQAVFVPPGWRYRANPTSGTLMWLETVD</sequence>
<dbReference type="OrthoDB" id="8117495at2"/>
<comment type="caution">
    <text evidence="2">The sequence shown here is derived from an EMBL/GenBank/DDBJ whole genome shotgun (WGS) entry which is preliminary data.</text>
</comment>
<dbReference type="EMBL" id="SNZF01000008">
    <property type="protein sequence ID" value="TDR35688.1"/>
    <property type="molecule type" value="Genomic_DNA"/>
</dbReference>
<evidence type="ECO:0000313" key="3">
    <source>
        <dbReference type="Proteomes" id="UP000294958"/>
    </source>
</evidence>
<gene>
    <name evidence="2" type="ORF">DES43_108113</name>
</gene>
<protein>
    <submittedName>
        <fullName evidence="2">Uncharacterized protein</fullName>
    </submittedName>
</protein>
<accession>A0A4R6YGS0</accession>
<keyword evidence="3" id="KW-1185">Reference proteome</keyword>
<feature type="region of interest" description="Disordered" evidence="1">
    <location>
        <begin position="1"/>
        <end position="24"/>
    </location>
</feature>
<name>A0A4R6YGS0_9HYPH</name>
<organism evidence="2 3">
    <name type="scientific">Aquamicrobium defluvii</name>
    <dbReference type="NCBI Taxonomy" id="69279"/>
    <lineage>
        <taxon>Bacteria</taxon>
        <taxon>Pseudomonadati</taxon>
        <taxon>Pseudomonadota</taxon>
        <taxon>Alphaproteobacteria</taxon>
        <taxon>Hyphomicrobiales</taxon>
        <taxon>Phyllobacteriaceae</taxon>
        <taxon>Aquamicrobium</taxon>
    </lineage>
</organism>
<proteinExistence type="predicted"/>
<reference evidence="2 3" key="1">
    <citation type="submission" date="2019-03" db="EMBL/GenBank/DDBJ databases">
        <title>Genomic Encyclopedia of Type Strains, Phase IV (KMG-IV): sequencing the most valuable type-strain genomes for metagenomic binning, comparative biology and taxonomic classification.</title>
        <authorList>
            <person name="Goeker M."/>
        </authorList>
    </citation>
    <scope>NUCLEOTIDE SEQUENCE [LARGE SCALE GENOMIC DNA]</scope>
    <source>
        <strain evidence="2 3">DSM 11603</strain>
    </source>
</reference>